<protein>
    <recommendedName>
        <fullName evidence="3">CBS domain-containing protein</fullName>
    </recommendedName>
</protein>
<dbReference type="PANTHER" id="PTHR43080:SF2">
    <property type="entry name" value="CBS DOMAIN-CONTAINING PROTEIN"/>
    <property type="match status" value="1"/>
</dbReference>
<evidence type="ECO:0000256" key="2">
    <source>
        <dbReference type="PROSITE-ProRule" id="PRU00703"/>
    </source>
</evidence>
<comment type="caution">
    <text evidence="4">The sequence shown here is derived from an EMBL/GenBank/DDBJ whole genome shotgun (WGS) entry which is preliminary data.</text>
</comment>
<dbReference type="PANTHER" id="PTHR43080">
    <property type="entry name" value="CBS DOMAIN-CONTAINING PROTEIN CBSX3, MITOCHONDRIAL"/>
    <property type="match status" value="1"/>
</dbReference>
<reference evidence="4 5" key="1">
    <citation type="submission" date="2014-06" db="EMBL/GenBank/DDBJ databases">
        <title>Whole Genome Sequences of Three Symbiotic Endozoicomonas Bacteria.</title>
        <authorList>
            <person name="Neave M.J."/>
            <person name="Apprill A."/>
            <person name="Voolstra C.R."/>
        </authorList>
    </citation>
    <scope>NUCLEOTIDE SEQUENCE [LARGE SCALE GENOMIC DNA]</scope>
    <source>
        <strain evidence="4 5">LMG 24815</strain>
    </source>
</reference>
<feature type="domain" description="CBS" evidence="3">
    <location>
        <begin position="16"/>
        <end position="73"/>
    </location>
</feature>
<evidence type="ECO:0000259" key="3">
    <source>
        <dbReference type="PROSITE" id="PS51371"/>
    </source>
</evidence>
<dbReference type="InterPro" id="IPR000644">
    <property type="entry name" value="CBS_dom"/>
</dbReference>
<dbReference type="InterPro" id="IPR051257">
    <property type="entry name" value="Diverse_CBS-Domain"/>
</dbReference>
<dbReference type="SUPFAM" id="SSF54631">
    <property type="entry name" value="CBS-domain pair"/>
    <property type="match status" value="1"/>
</dbReference>
<sequence>MNEDYSLQSVTAAQIMTHKVISVPYDWAVDRLARFFTDKGISGAPVVDESRRLVGVVTLSDIVRQAGSGLVDMKRRDEEFYSSMLDAELSEEDMRAFHESIDQSVLVSDIMTPMVFEVEPDTPLVKVAEAMVKGRIHRVLVTEGRKLKGIISVLDILKVMTD</sequence>
<keyword evidence="1 2" id="KW-0129">CBS domain</keyword>
<dbReference type="InterPro" id="IPR046342">
    <property type="entry name" value="CBS_dom_sf"/>
</dbReference>
<keyword evidence="5" id="KW-1185">Reference proteome</keyword>
<organism evidence="4 5">
    <name type="scientific">Endozoicomonas montiporae</name>
    <dbReference type="NCBI Taxonomy" id="1027273"/>
    <lineage>
        <taxon>Bacteria</taxon>
        <taxon>Pseudomonadati</taxon>
        <taxon>Pseudomonadota</taxon>
        <taxon>Gammaproteobacteria</taxon>
        <taxon>Oceanospirillales</taxon>
        <taxon>Endozoicomonadaceae</taxon>
        <taxon>Endozoicomonas</taxon>
    </lineage>
</organism>
<proteinExistence type="predicted"/>
<dbReference type="EMBL" id="JOKG01000002">
    <property type="protein sequence ID" value="KEQ14680.1"/>
    <property type="molecule type" value="Genomic_DNA"/>
</dbReference>
<dbReference type="SMART" id="SM00116">
    <property type="entry name" value="CBS"/>
    <property type="match status" value="2"/>
</dbReference>
<dbReference type="eggNOG" id="COG0517">
    <property type="taxonomic scope" value="Bacteria"/>
</dbReference>
<accession>A0A081N8A7</accession>
<dbReference type="Proteomes" id="UP000028006">
    <property type="component" value="Unassembled WGS sequence"/>
</dbReference>
<evidence type="ECO:0000256" key="1">
    <source>
        <dbReference type="ARBA" id="ARBA00023122"/>
    </source>
</evidence>
<dbReference type="Gene3D" id="3.10.580.10">
    <property type="entry name" value="CBS-domain"/>
    <property type="match status" value="1"/>
</dbReference>
<evidence type="ECO:0000313" key="4">
    <source>
        <dbReference type="EMBL" id="KEQ14680.1"/>
    </source>
</evidence>
<evidence type="ECO:0000313" key="5">
    <source>
        <dbReference type="Proteomes" id="UP000028006"/>
    </source>
</evidence>
<dbReference type="AlphaFoldDB" id="A0A081N8A7"/>
<gene>
    <name evidence="4" type="ORF">GZ77_10225</name>
</gene>
<dbReference type="Pfam" id="PF00571">
    <property type="entry name" value="CBS"/>
    <property type="match status" value="2"/>
</dbReference>
<dbReference type="RefSeq" id="WP_034874689.1">
    <property type="nucleotide sequence ID" value="NZ_JOKG01000002.1"/>
</dbReference>
<name>A0A081N8A7_9GAMM</name>
<feature type="domain" description="CBS" evidence="3">
    <location>
        <begin position="111"/>
        <end position="162"/>
    </location>
</feature>
<dbReference type="PROSITE" id="PS51371">
    <property type="entry name" value="CBS"/>
    <property type="match status" value="2"/>
</dbReference>